<keyword evidence="1" id="KW-0472">Membrane</keyword>
<dbReference type="AlphaFoldDB" id="A0A7X2IJY3"/>
<dbReference type="Proteomes" id="UP000446768">
    <property type="component" value="Unassembled WGS sequence"/>
</dbReference>
<comment type="caution">
    <text evidence="2">The sequence shown here is derived from an EMBL/GenBank/DDBJ whole genome shotgun (WGS) entry which is preliminary data.</text>
</comment>
<organism evidence="2 3">
    <name type="scientific">Pseudoduganella rivuli</name>
    <dbReference type="NCBI Taxonomy" id="2666085"/>
    <lineage>
        <taxon>Bacteria</taxon>
        <taxon>Pseudomonadati</taxon>
        <taxon>Pseudomonadota</taxon>
        <taxon>Betaproteobacteria</taxon>
        <taxon>Burkholderiales</taxon>
        <taxon>Oxalobacteraceae</taxon>
        <taxon>Telluria group</taxon>
        <taxon>Pseudoduganella</taxon>
    </lineage>
</organism>
<reference evidence="2 3" key="1">
    <citation type="submission" date="2019-11" db="EMBL/GenBank/DDBJ databases">
        <title>Novel species isolated from a subtropical stream in China.</title>
        <authorList>
            <person name="Lu H."/>
        </authorList>
    </citation>
    <scope>NUCLEOTIDE SEQUENCE [LARGE SCALE GENOMIC DNA]</scope>
    <source>
        <strain evidence="2 3">FT92W</strain>
    </source>
</reference>
<keyword evidence="3" id="KW-1185">Reference proteome</keyword>
<feature type="transmembrane region" description="Helical" evidence="1">
    <location>
        <begin position="23"/>
        <end position="42"/>
    </location>
</feature>
<dbReference type="RefSeq" id="WP_154371699.1">
    <property type="nucleotide sequence ID" value="NZ_WKJJ01000003.1"/>
</dbReference>
<proteinExistence type="predicted"/>
<protein>
    <submittedName>
        <fullName evidence="2">Uncharacterized protein</fullName>
    </submittedName>
</protein>
<feature type="transmembrane region" description="Helical" evidence="1">
    <location>
        <begin position="156"/>
        <end position="176"/>
    </location>
</feature>
<gene>
    <name evidence="2" type="ORF">GJ700_05720</name>
</gene>
<evidence type="ECO:0000313" key="3">
    <source>
        <dbReference type="Proteomes" id="UP000446768"/>
    </source>
</evidence>
<feature type="transmembrane region" description="Helical" evidence="1">
    <location>
        <begin position="97"/>
        <end position="118"/>
    </location>
</feature>
<dbReference type="EMBL" id="WKJJ01000003">
    <property type="protein sequence ID" value="MRV71216.1"/>
    <property type="molecule type" value="Genomic_DNA"/>
</dbReference>
<feature type="transmembrane region" description="Helical" evidence="1">
    <location>
        <begin position="353"/>
        <end position="378"/>
    </location>
</feature>
<feature type="transmembrane region" description="Helical" evidence="1">
    <location>
        <begin position="182"/>
        <end position="203"/>
    </location>
</feature>
<sequence>MNTAALSSPLPLYPLHVIRLGKAGAWLVGILCASILFGLLVIGKSNSTSVLDAMVLVACIVQLLAVVFQGQALGRGVSVLQERRAPAALWQAWLRQWLLSVTRYWAVLSIAIALLMLTPGSPRHWLTAPAVLSLLLTICSTAVLARAGLLPRRVGYAVEAILLALLVVLATTHQLAHDLHRFAALPAWILAACALTWPAKACWILHSQAEALRTVAGAPTNVLRGLRDAFLRWAGRYQPLRMMASDRTADQGNHRVLLVVAAVQNLAFFTKLIPVQWGEQATAIRMAQLAVVCGTCANALLVRDLHWRSLLLPGGTRLQRIGTRIVLSTMSFQAPLVVLVALGSMLLNSPIHLGWHSLASITIPLLELACCTSLMTLLRTLPYRLQVGAILALLIPLLYAYVPAWFKLAVPAVAWQIGAEYALLLATVSCAALFIANRRWTPKRLLEALAVIR</sequence>
<keyword evidence="1" id="KW-0812">Transmembrane</keyword>
<feature type="transmembrane region" description="Helical" evidence="1">
    <location>
        <begin position="124"/>
        <end position="144"/>
    </location>
</feature>
<evidence type="ECO:0000256" key="1">
    <source>
        <dbReference type="SAM" id="Phobius"/>
    </source>
</evidence>
<feature type="transmembrane region" description="Helical" evidence="1">
    <location>
        <begin position="54"/>
        <end position="77"/>
    </location>
</feature>
<accession>A0A7X2IJY3</accession>
<feature type="transmembrane region" description="Helical" evidence="1">
    <location>
        <begin position="412"/>
        <end position="436"/>
    </location>
</feature>
<name>A0A7X2IJY3_9BURK</name>
<keyword evidence="1" id="KW-1133">Transmembrane helix</keyword>
<evidence type="ECO:0000313" key="2">
    <source>
        <dbReference type="EMBL" id="MRV71216.1"/>
    </source>
</evidence>
<feature type="transmembrane region" description="Helical" evidence="1">
    <location>
        <begin position="385"/>
        <end position="406"/>
    </location>
</feature>
<feature type="transmembrane region" description="Helical" evidence="1">
    <location>
        <begin position="323"/>
        <end position="347"/>
    </location>
</feature>